<dbReference type="SMART" id="SM00823">
    <property type="entry name" value="PKS_PP"/>
    <property type="match status" value="1"/>
</dbReference>
<dbReference type="PROSITE" id="PS50075">
    <property type="entry name" value="CARRIER"/>
    <property type="match status" value="1"/>
</dbReference>
<dbReference type="SUPFAM" id="SSF47336">
    <property type="entry name" value="ACP-like"/>
    <property type="match status" value="1"/>
</dbReference>
<dbReference type="CDD" id="cd05931">
    <property type="entry name" value="FAAL"/>
    <property type="match status" value="1"/>
</dbReference>
<keyword evidence="2" id="KW-0596">Phosphopantetheine</keyword>
<organism evidence="9">
    <name type="scientific">Streptomyces fradiae</name>
    <name type="common">Streptomyces roseoflavus</name>
    <dbReference type="NCBI Taxonomy" id="1906"/>
    <lineage>
        <taxon>Bacteria</taxon>
        <taxon>Bacillati</taxon>
        <taxon>Actinomycetota</taxon>
        <taxon>Actinomycetes</taxon>
        <taxon>Kitasatosporales</taxon>
        <taxon>Streptomycetaceae</taxon>
        <taxon>Streptomyces</taxon>
    </lineage>
</organism>
<dbReference type="GO" id="GO:0005886">
    <property type="term" value="C:plasma membrane"/>
    <property type="evidence" value="ECO:0007669"/>
    <property type="project" value="TreeGrafter"/>
</dbReference>
<evidence type="ECO:0000256" key="7">
    <source>
        <dbReference type="SAM" id="MobiDB-lite"/>
    </source>
</evidence>
<name>Q45R86_STRFR</name>
<gene>
    <name evidence="9" type="primary">lptEF</name>
</gene>
<evidence type="ECO:0000256" key="5">
    <source>
        <dbReference type="ARBA" id="ARBA00022832"/>
    </source>
</evidence>
<dbReference type="GO" id="GO:0070566">
    <property type="term" value="F:adenylyltransferase activity"/>
    <property type="evidence" value="ECO:0007669"/>
    <property type="project" value="TreeGrafter"/>
</dbReference>
<dbReference type="InterPro" id="IPR042099">
    <property type="entry name" value="ANL_N_sf"/>
</dbReference>
<dbReference type="GO" id="GO:0017000">
    <property type="term" value="P:antibiotic biosynthetic process"/>
    <property type="evidence" value="ECO:0007669"/>
    <property type="project" value="UniProtKB-ARBA"/>
</dbReference>
<dbReference type="SUPFAM" id="SSF56801">
    <property type="entry name" value="Acetyl-CoA synthetase-like"/>
    <property type="match status" value="1"/>
</dbReference>
<dbReference type="InterPro" id="IPR020806">
    <property type="entry name" value="PKS_PP-bd"/>
</dbReference>
<dbReference type="PANTHER" id="PTHR22754">
    <property type="entry name" value="DISCO-INTERACTING PROTEIN 2 DIP2 -RELATED"/>
    <property type="match status" value="1"/>
</dbReference>
<comment type="similarity">
    <text evidence="1">Belongs to the ATP-dependent AMP-binding enzyme family.</text>
</comment>
<dbReference type="PROSITE" id="PS00455">
    <property type="entry name" value="AMP_BINDING"/>
    <property type="match status" value="1"/>
</dbReference>
<dbReference type="FunFam" id="3.40.50.12780:FF:000013">
    <property type="entry name" value="Long-chain-fatty-acid--AMP ligase FadD32"/>
    <property type="match status" value="1"/>
</dbReference>
<dbReference type="Pfam" id="PF00501">
    <property type="entry name" value="AMP-binding"/>
    <property type="match status" value="1"/>
</dbReference>
<proteinExistence type="inferred from homology"/>
<evidence type="ECO:0000259" key="8">
    <source>
        <dbReference type="PROSITE" id="PS50075"/>
    </source>
</evidence>
<dbReference type="AlphaFoldDB" id="Q45R86"/>
<dbReference type="GO" id="GO:0006633">
    <property type="term" value="P:fatty acid biosynthetic process"/>
    <property type="evidence" value="ECO:0007669"/>
    <property type="project" value="TreeGrafter"/>
</dbReference>
<dbReference type="Gene3D" id="1.10.1200.10">
    <property type="entry name" value="ACP-like"/>
    <property type="match status" value="1"/>
</dbReference>
<evidence type="ECO:0000313" key="9">
    <source>
        <dbReference type="EMBL" id="AAZ23074.1"/>
    </source>
</evidence>
<dbReference type="InterPro" id="IPR020845">
    <property type="entry name" value="AMP-binding_CS"/>
</dbReference>
<keyword evidence="3" id="KW-0597">Phosphoprotein</keyword>
<reference evidence="9" key="1">
    <citation type="journal article" date="2006" name="J. Ind. Microbiol. Biotechnol.">
        <title>The lipopeptide antibiotic A54145 biosynthetic gene cluster from Streptomyces fradiae.</title>
        <authorList>
            <person name="Miao V."/>
            <person name="Brost R."/>
            <person name="Chapple J."/>
            <person name="She K."/>
            <person name="Coeffet-Le Gal M.F."/>
            <person name="Baltz R.H."/>
        </authorList>
    </citation>
    <scope>NUCLEOTIDE SEQUENCE</scope>
    <source>
        <strain evidence="9">NRRL18158</strain>
    </source>
</reference>
<dbReference type="InterPro" id="IPR045851">
    <property type="entry name" value="AMP-bd_C_sf"/>
</dbReference>
<dbReference type="Gene3D" id="3.40.50.12780">
    <property type="entry name" value="N-terminal domain of ligase-like"/>
    <property type="match status" value="1"/>
</dbReference>
<dbReference type="Pfam" id="PF00550">
    <property type="entry name" value="PP-binding"/>
    <property type="match status" value="1"/>
</dbReference>
<evidence type="ECO:0000256" key="6">
    <source>
        <dbReference type="ARBA" id="ARBA00023098"/>
    </source>
</evidence>
<dbReference type="InterPro" id="IPR036736">
    <property type="entry name" value="ACP-like_sf"/>
</dbReference>
<keyword evidence="4 9" id="KW-0436">Ligase</keyword>
<evidence type="ECO:0000256" key="3">
    <source>
        <dbReference type="ARBA" id="ARBA00022553"/>
    </source>
</evidence>
<feature type="region of interest" description="Disordered" evidence="7">
    <location>
        <begin position="16"/>
        <end position="54"/>
    </location>
</feature>
<protein>
    <submittedName>
        <fullName evidence="9">Acyl-CoA ligase</fullName>
    </submittedName>
</protein>
<dbReference type="GO" id="GO:0031177">
    <property type="term" value="F:phosphopantetheine binding"/>
    <property type="evidence" value="ECO:0007669"/>
    <property type="project" value="InterPro"/>
</dbReference>
<evidence type="ECO:0000256" key="1">
    <source>
        <dbReference type="ARBA" id="ARBA00006432"/>
    </source>
</evidence>
<dbReference type="PANTHER" id="PTHR22754:SF32">
    <property type="entry name" value="DISCO-INTERACTING PROTEIN 2"/>
    <property type="match status" value="1"/>
</dbReference>
<evidence type="ECO:0000256" key="2">
    <source>
        <dbReference type="ARBA" id="ARBA00022450"/>
    </source>
</evidence>
<dbReference type="InterPro" id="IPR009081">
    <property type="entry name" value="PP-bd_ACP"/>
</dbReference>
<evidence type="ECO:0000256" key="4">
    <source>
        <dbReference type="ARBA" id="ARBA00022598"/>
    </source>
</evidence>
<sequence>MYDHGDPFPLTVRAEHRKASTLPPGNPAVSSGDSASRREKRAAAGSSSSADPLAGPHLVAAISATAEADPGRKAVGLVRDPEREGEEALRSYAWLDDTARRIAVLLRAAGLETGARVLLLFPQSAEFAAAYAGCLYAGMVAVPAPLPTGTSHEAARVVGIAKDSEAGAVLTVSETEADVRQWAARTGLGALPLHCVDELPGDADPDTWREPEIRADTVAVLQYTSGSTGSPKGVVVTHGALADNVRSLLTGFDLGSGARLGGWLPMYHDMGLFGLLSPALFSGGAAVLMSGSAFLRRPSQWLRLIDRFGLVFSAAPDFAYDYCVRRVRPEETDGLDLSRWRWAANGSEPIRAETLRAFAKEFAPAGLHPNATTPCYGLAEATLLVSLPTGELRTRRVDVAELENHRFVEAAVGRPSREIVSCGRPPSLEIRVVDPATGKSVTGGDGAGETRVGEIRVRGASVARGYWQKPEATAETFVMDADGSGPWLRTGDLGALYEGELYVTGRIKELLIVHGRNIYPHDIEHELRARHAELGAVGAAFSLSTESGEVVVVTHEVNPTVRPEQGPELVTALRATLAREFGLAPAGVVLVRRGRIPRTSSGKVQRRLTARLFSTGELAQVHADPGAHRLLAELREAHDRGGAFPPPSPPASQDPEALRQRLRELCADCLGVPVDSLATDAPLTDYGMTSVTGTALCGMVEEYLDVECDLELLWQEPTIDGLASRLASRTVR</sequence>
<keyword evidence="6" id="KW-0443">Lipid metabolism</keyword>
<dbReference type="GO" id="GO:0071766">
    <property type="term" value="P:Actinobacterium-type cell wall biogenesis"/>
    <property type="evidence" value="ECO:0007669"/>
    <property type="project" value="UniProtKB-ARBA"/>
</dbReference>
<dbReference type="InterPro" id="IPR040097">
    <property type="entry name" value="FAAL/FAAC"/>
</dbReference>
<dbReference type="InterPro" id="IPR000873">
    <property type="entry name" value="AMP-dep_synth/lig_dom"/>
</dbReference>
<dbReference type="Gene3D" id="3.30.300.30">
    <property type="match status" value="1"/>
</dbReference>
<keyword evidence="5" id="KW-0276">Fatty acid metabolism</keyword>
<dbReference type="SMR" id="Q45R86"/>
<accession>Q45R86</accession>
<feature type="domain" description="Carrier" evidence="8">
    <location>
        <begin position="656"/>
        <end position="730"/>
    </location>
</feature>
<dbReference type="EMBL" id="DQ118863">
    <property type="protein sequence ID" value="AAZ23074.1"/>
    <property type="molecule type" value="Genomic_DNA"/>
</dbReference>
<dbReference type="GO" id="GO:0016874">
    <property type="term" value="F:ligase activity"/>
    <property type="evidence" value="ECO:0007669"/>
    <property type="project" value="UniProtKB-KW"/>
</dbReference>